<dbReference type="Pfam" id="PF01475">
    <property type="entry name" value="FUR"/>
    <property type="match status" value="1"/>
</dbReference>
<dbReference type="GO" id="GO:0000976">
    <property type="term" value="F:transcription cis-regulatory region binding"/>
    <property type="evidence" value="ECO:0007669"/>
    <property type="project" value="TreeGrafter"/>
</dbReference>
<dbReference type="GO" id="GO:0003700">
    <property type="term" value="F:DNA-binding transcription factor activity"/>
    <property type="evidence" value="ECO:0007669"/>
    <property type="project" value="InterPro"/>
</dbReference>
<comment type="cofactor">
    <cofactor evidence="1">
        <name>Zn(2+)</name>
        <dbReference type="ChEBI" id="CHEBI:29105"/>
    </cofactor>
    <text evidence="1">Binds 1 zinc ion per subunit.</text>
</comment>
<dbReference type="InterPro" id="IPR036390">
    <property type="entry name" value="WH_DNA-bd_sf"/>
</dbReference>
<dbReference type="Proteomes" id="UP001463665">
    <property type="component" value="Chromosome"/>
</dbReference>
<protein>
    <submittedName>
        <fullName evidence="2">Transcriptional repressor</fullName>
    </submittedName>
</protein>
<feature type="binding site" evidence="1">
    <location>
        <position position="144"/>
    </location>
    <ligand>
        <name>Zn(2+)</name>
        <dbReference type="ChEBI" id="CHEBI:29105"/>
    </ligand>
</feature>
<evidence type="ECO:0000256" key="1">
    <source>
        <dbReference type="PIRSR" id="PIRSR602481-1"/>
    </source>
</evidence>
<accession>A0AAU6WS77</accession>
<evidence type="ECO:0000313" key="2">
    <source>
        <dbReference type="EMBL" id="XAO75266.1"/>
    </source>
</evidence>
<name>A0AAU6WS77_9FLAO</name>
<feature type="binding site" evidence="1">
    <location>
        <position position="112"/>
    </location>
    <ligand>
        <name>Zn(2+)</name>
        <dbReference type="ChEBI" id="CHEBI:29105"/>
    </ligand>
</feature>
<keyword evidence="1" id="KW-0862">Zinc</keyword>
<keyword evidence="1" id="KW-0479">Metal-binding</keyword>
<sequence length="152" mass="17818">MGNKSYIYTAFHHYEKDIESKLIDKNTRPTSMRILVYDFLSVQEAALSLSEIESHFENADRTTIYRTLKTFEEKGIVHGIQENVTTKYKLCHDGCSESTHKDRHLHFYCKICKQTTCKEEISFPETLNTNFRIDEIRLFAKGICEHCLESLQ</sequence>
<dbReference type="GO" id="GO:1900376">
    <property type="term" value="P:regulation of secondary metabolite biosynthetic process"/>
    <property type="evidence" value="ECO:0007669"/>
    <property type="project" value="TreeGrafter"/>
</dbReference>
<dbReference type="EMBL" id="CP154834">
    <property type="protein sequence ID" value="XAO75266.1"/>
    <property type="molecule type" value="Genomic_DNA"/>
</dbReference>
<dbReference type="InterPro" id="IPR002481">
    <property type="entry name" value="FUR"/>
</dbReference>
<evidence type="ECO:0000313" key="3">
    <source>
        <dbReference type="Proteomes" id="UP001463665"/>
    </source>
</evidence>
<keyword evidence="3" id="KW-1185">Reference proteome</keyword>
<gene>
    <name evidence="2" type="ORF">AAFP95_04720</name>
</gene>
<dbReference type="GO" id="GO:0045892">
    <property type="term" value="P:negative regulation of DNA-templated transcription"/>
    <property type="evidence" value="ECO:0007669"/>
    <property type="project" value="TreeGrafter"/>
</dbReference>
<reference evidence="2 3" key="1">
    <citation type="submission" date="2024-04" db="EMBL/GenBank/DDBJ databases">
        <title>Genome sequencing and assembly of rice foliar adapted Chryseobacterium endophyticum OsEnb-ALM-A6.</title>
        <authorList>
            <person name="Kumar S."/>
            <person name="Javed M."/>
            <person name="Chouhan V."/>
            <person name="Charishma K."/>
            <person name="Patel A."/>
            <person name="Kumar M."/>
            <person name="Sahu K.P."/>
            <person name="Kumar A."/>
        </authorList>
    </citation>
    <scope>NUCLEOTIDE SEQUENCE [LARGE SCALE GENOMIC DNA]</scope>
    <source>
        <strain evidence="2 3">OsEnb-ALM-A6</strain>
    </source>
</reference>
<organism evidence="2 3">
    <name type="scientific">Chryseobacterium endophyticum</name>
    <dbReference type="NCBI Taxonomy" id="1854762"/>
    <lineage>
        <taxon>Bacteria</taxon>
        <taxon>Pseudomonadati</taxon>
        <taxon>Bacteroidota</taxon>
        <taxon>Flavobacteriia</taxon>
        <taxon>Flavobacteriales</taxon>
        <taxon>Weeksellaceae</taxon>
        <taxon>Chryseobacterium group</taxon>
        <taxon>Chryseobacterium</taxon>
    </lineage>
</organism>
<dbReference type="InterPro" id="IPR036388">
    <property type="entry name" value="WH-like_DNA-bd_sf"/>
</dbReference>
<feature type="binding site" evidence="1">
    <location>
        <position position="109"/>
    </location>
    <ligand>
        <name>Zn(2+)</name>
        <dbReference type="ChEBI" id="CHEBI:29105"/>
    </ligand>
</feature>
<dbReference type="PANTHER" id="PTHR33202:SF22">
    <property type="entry name" value="HYDROGEN PEROXIDE SENSITIVE REPRESSOR"/>
    <property type="match status" value="1"/>
</dbReference>
<dbReference type="PANTHER" id="PTHR33202">
    <property type="entry name" value="ZINC UPTAKE REGULATION PROTEIN"/>
    <property type="match status" value="1"/>
</dbReference>
<proteinExistence type="predicted"/>
<dbReference type="Gene3D" id="1.10.10.10">
    <property type="entry name" value="Winged helix-like DNA-binding domain superfamily/Winged helix DNA-binding domain"/>
    <property type="match status" value="1"/>
</dbReference>
<dbReference type="RefSeq" id="WP_345767053.1">
    <property type="nucleotide sequence ID" value="NZ_CP154834.1"/>
</dbReference>
<dbReference type="SUPFAM" id="SSF46785">
    <property type="entry name" value="Winged helix' DNA-binding domain"/>
    <property type="match status" value="1"/>
</dbReference>
<dbReference type="AlphaFoldDB" id="A0AAU6WS77"/>
<feature type="binding site" evidence="1">
    <location>
        <position position="147"/>
    </location>
    <ligand>
        <name>Zn(2+)</name>
        <dbReference type="ChEBI" id="CHEBI:29105"/>
    </ligand>
</feature>
<dbReference type="GO" id="GO:0008270">
    <property type="term" value="F:zinc ion binding"/>
    <property type="evidence" value="ECO:0007669"/>
    <property type="project" value="TreeGrafter"/>
</dbReference>